<evidence type="ECO:0000256" key="6">
    <source>
        <dbReference type="ARBA" id="ARBA00023157"/>
    </source>
</evidence>
<keyword evidence="6" id="KW-1015">Disulfide bond</keyword>
<proteinExistence type="predicted"/>
<organism evidence="11 12">
    <name type="scientific">Microtus ochrogaster</name>
    <name type="common">Prairie vole</name>
    <dbReference type="NCBI Taxonomy" id="79684"/>
    <lineage>
        <taxon>Eukaryota</taxon>
        <taxon>Metazoa</taxon>
        <taxon>Chordata</taxon>
        <taxon>Craniata</taxon>
        <taxon>Vertebrata</taxon>
        <taxon>Euteleostomi</taxon>
        <taxon>Mammalia</taxon>
        <taxon>Eutheria</taxon>
        <taxon>Euarchontoglires</taxon>
        <taxon>Glires</taxon>
        <taxon>Rodentia</taxon>
        <taxon>Myomorpha</taxon>
        <taxon>Muroidea</taxon>
        <taxon>Cricetidae</taxon>
        <taxon>Arvicolinae</taxon>
        <taxon>Microtus</taxon>
    </lineage>
</organism>
<protein>
    <submittedName>
        <fullName evidence="11">Putative lymphocyte antigen 6F-like</fullName>
    </submittedName>
</protein>
<dbReference type="EMBL" id="JAATJU010009100">
    <property type="protein sequence ID" value="KAH0518764.1"/>
    <property type="molecule type" value="Genomic_DNA"/>
</dbReference>
<evidence type="ECO:0000256" key="4">
    <source>
        <dbReference type="ARBA" id="ARBA00022729"/>
    </source>
</evidence>
<evidence type="ECO:0000256" key="1">
    <source>
        <dbReference type="ARBA" id="ARBA00004609"/>
    </source>
</evidence>
<sequence>MRHSQEQGTYWAVRDPDRTTAARVWRKHGDMTWLLLALWASLVSVELAQDSATRVSARNLSCFQCFKVHEPRMCRPRMCKPEEKVCLSNEVLIYSRTRSRTQISKACAVTCPNSNSVYEWEVNKGIQARITRVCCSGNLCNRAPGAVFRTLPGSILLPLGLGLFCTLL</sequence>
<dbReference type="InterPro" id="IPR045860">
    <property type="entry name" value="Snake_toxin-like_sf"/>
</dbReference>
<evidence type="ECO:0000256" key="2">
    <source>
        <dbReference type="ARBA" id="ARBA00022475"/>
    </source>
</evidence>
<reference evidence="11" key="1">
    <citation type="submission" date="2020-03" db="EMBL/GenBank/DDBJ databases">
        <title>Studies in the Genomics of Life Span.</title>
        <authorList>
            <person name="Glass D."/>
        </authorList>
    </citation>
    <scope>NUCLEOTIDE SEQUENCE</scope>
    <source>
        <strain evidence="11">LTLLF</strain>
        <tissue evidence="11">Muscle</tissue>
    </source>
</reference>
<gene>
    <name evidence="11" type="ORF">LTLLF_113975</name>
</gene>
<dbReference type="GO" id="GO:0005886">
    <property type="term" value="C:plasma membrane"/>
    <property type="evidence" value="ECO:0007669"/>
    <property type="project" value="UniProtKB-SubCell"/>
</dbReference>
<feature type="chain" id="PRO_5035189222" evidence="9">
    <location>
        <begin position="49"/>
        <end position="168"/>
    </location>
</feature>
<evidence type="ECO:0000259" key="10">
    <source>
        <dbReference type="Pfam" id="PF00021"/>
    </source>
</evidence>
<comment type="subcellular location">
    <subcellularLocation>
        <location evidence="1">Cell membrane</location>
        <topology evidence="1">Lipid-anchor</topology>
        <topology evidence="1">GPI-anchor</topology>
    </subcellularLocation>
</comment>
<dbReference type="InterPro" id="IPR016054">
    <property type="entry name" value="LY6_UPA_recep-like"/>
</dbReference>
<evidence type="ECO:0000256" key="5">
    <source>
        <dbReference type="ARBA" id="ARBA00023136"/>
    </source>
</evidence>
<name>A0A8J6GYU6_MICOH</name>
<feature type="domain" description="UPAR/Ly6" evidence="10">
    <location>
        <begin position="59"/>
        <end position="142"/>
    </location>
</feature>
<evidence type="ECO:0000256" key="9">
    <source>
        <dbReference type="SAM" id="SignalP"/>
    </source>
</evidence>
<keyword evidence="7" id="KW-0325">Glycoprotein</keyword>
<keyword evidence="8" id="KW-0449">Lipoprotein</keyword>
<dbReference type="InterPro" id="IPR051445">
    <property type="entry name" value="LY6H/LY6L_nAChR_modulators"/>
</dbReference>
<keyword evidence="2" id="KW-1003">Cell membrane</keyword>
<dbReference type="AlphaFoldDB" id="A0A8J6GYU6"/>
<evidence type="ECO:0000256" key="7">
    <source>
        <dbReference type="ARBA" id="ARBA00023180"/>
    </source>
</evidence>
<evidence type="ECO:0000256" key="3">
    <source>
        <dbReference type="ARBA" id="ARBA00022622"/>
    </source>
</evidence>
<evidence type="ECO:0000313" key="12">
    <source>
        <dbReference type="Proteomes" id="UP000710432"/>
    </source>
</evidence>
<keyword evidence="5" id="KW-0472">Membrane</keyword>
<comment type="caution">
    <text evidence="11">The sequence shown here is derived from an EMBL/GenBank/DDBJ whole genome shotgun (WGS) entry which is preliminary data.</text>
</comment>
<dbReference type="PANTHER" id="PTHR32217">
    <property type="entry name" value="LYMPHOCYTE ANTIGEN 6H"/>
    <property type="match status" value="1"/>
</dbReference>
<dbReference type="CDD" id="cd23551">
    <property type="entry name" value="TFP_LU_ECD_Ly6L"/>
    <property type="match status" value="1"/>
</dbReference>
<accession>A0A8J6GYU6</accession>
<dbReference type="Pfam" id="PF00021">
    <property type="entry name" value="UPAR_LY6"/>
    <property type="match status" value="1"/>
</dbReference>
<feature type="signal peptide" evidence="9">
    <location>
        <begin position="1"/>
        <end position="48"/>
    </location>
</feature>
<dbReference type="Proteomes" id="UP000710432">
    <property type="component" value="Unassembled WGS sequence"/>
</dbReference>
<keyword evidence="3" id="KW-0336">GPI-anchor</keyword>
<evidence type="ECO:0000313" key="11">
    <source>
        <dbReference type="EMBL" id="KAH0518764.1"/>
    </source>
</evidence>
<dbReference type="PANTHER" id="PTHR32217:SF2">
    <property type="entry name" value="LYMPHOCYTE ANTIGEN 6L"/>
    <property type="match status" value="1"/>
</dbReference>
<dbReference type="GO" id="GO:0098552">
    <property type="term" value="C:side of membrane"/>
    <property type="evidence" value="ECO:0007669"/>
    <property type="project" value="UniProtKB-KW"/>
</dbReference>
<dbReference type="Gene3D" id="2.10.60.10">
    <property type="entry name" value="CD59"/>
    <property type="match status" value="1"/>
</dbReference>
<dbReference type="SUPFAM" id="SSF57302">
    <property type="entry name" value="Snake toxin-like"/>
    <property type="match status" value="1"/>
</dbReference>
<evidence type="ECO:0000256" key="8">
    <source>
        <dbReference type="ARBA" id="ARBA00023288"/>
    </source>
</evidence>
<keyword evidence="4 9" id="KW-0732">Signal</keyword>